<accession>A0A5J4W5E3</accession>
<dbReference type="EMBL" id="SNRW01003393">
    <property type="protein sequence ID" value="KAA6389970.1"/>
    <property type="molecule type" value="Genomic_DNA"/>
</dbReference>
<reference evidence="1 2" key="1">
    <citation type="submission" date="2019-03" db="EMBL/GenBank/DDBJ databases">
        <title>Single cell metagenomics reveals metabolic interactions within the superorganism composed of flagellate Streblomastix strix and complex community of Bacteroidetes bacteria on its surface.</title>
        <authorList>
            <person name="Treitli S.C."/>
            <person name="Kolisko M."/>
            <person name="Husnik F."/>
            <person name="Keeling P."/>
            <person name="Hampl V."/>
        </authorList>
    </citation>
    <scope>NUCLEOTIDE SEQUENCE [LARGE SCALE GENOMIC DNA]</scope>
    <source>
        <strain evidence="1">ST1C</strain>
    </source>
</reference>
<gene>
    <name evidence="1" type="ORF">EZS28_014501</name>
</gene>
<name>A0A5J4W5E3_9EUKA</name>
<evidence type="ECO:0000313" key="1">
    <source>
        <dbReference type="EMBL" id="KAA6389970.1"/>
    </source>
</evidence>
<dbReference type="AlphaFoldDB" id="A0A5J4W5E3"/>
<proteinExistence type="predicted"/>
<protein>
    <submittedName>
        <fullName evidence="1">Uncharacterized protein</fullName>
    </submittedName>
</protein>
<sequence length="391" mass="45163">MLDLSIQGQDAVTMCGFIFTDKCSVELLRLNEQHKHPSKQKISIFPILNPYQRWLKDNFRCRPNISNLKKAKKIETELNRELIVHKSYKSNKSKHIANKSELISILGNESKAHLYYLGTQLLYGPHYYIIFNPIKNCIEFGRDVQIQAKFQSGTKGMIILKQENNERVSQIVSCGEEGIQSMKLKVPNRNSEINLSSDQPYSISYQPPCGYQCSVQKVAPVWEMMKYETIWQDSIIGTTSDQISNPVNYKYRFCIIRTCNATDIFLQIISFCWTTWRHYRNPSFKVIKLDEILNTPTEIQRKLEKLKSDQQNIYDSEPIFSNDNKCVCESVDINYFKDIDKDAKICCPCGSSWLPSGGDYLVQFKVKGPDSLTMIGFVWTNTPIQVFCLSN</sequence>
<comment type="caution">
    <text evidence="1">The sequence shown here is derived from an EMBL/GenBank/DDBJ whole genome shotgun (WGS) entry which is preliminary data.</text>
</comment>
<organism evidence="1 2">
    <name type="scientific">Streblomastix strix</name>
    <dbReference type="NCBI Taxonomy" id="222440"/>
    <lineage>
        <taxon>Eukaryota</taxon>
        <taxon>Metamonada</taxon>
        <taxon>Preaxostyla</taxon>
        <taxon>Oxymonadida</taxon>
        <taxon>Streblomastigidae</taxon>
        <taxon>Streblomastix</taxon>
    </lineage>
</organism>
<evidence type="ECO:0000313" key="2">
    <source>
        <dbReference type="Proteomes" id="UP000324800"/>
    </source>
</evidence>
<dbReference type="Proteomes" id="UP000324800">
    <property type="component" value="Unassembled WGS sequence"/>
</dbReference>